<feature type="chain" id="PRO_5028992248" evidence="1">
    <location>
        <begin position="22"/>
        <end position="262"/>
    </location>
</feature>
<proteinExistence type="predicted"/>
<gene>
    <name evidence="2" type="ORF">ALE3EI_0496</name>
</gene>
<protein>
    <submittedName>
        <fullName evidence="2">Uncharacterized protein</fullName>
    </submittedName>
</protein>
<name>A0A7G8PRW1_9FLAO</name>
<dbReference type="AlphaFoldDB" id="A0A7G8PRW1"/>
<keyword evidence="1" id="KW-0732">Signal</keyword>
<dbReference type="KEGG" id="alti:ALE3EI_0496"/>
<evidence type="ECO:0000313" key="3">
    <source>
        <dbReference type="Proteomes" id="UP000515514"/>
    </source>
</evidence>
<keyword evidence="3" id="KW-1185">Reference proteome</keyword>
<dbReference type="RefSeq" id="WP_186990514.1">
    <property type="nucleotide sequence ID" value="NZ_CP052909.1"/>
</dbReference>
<dbReference type="Proteomes" id="UP000515514">
    <property type="component" value="Chromosome"/>
</dbReference>
<accession>A0A7G8PRW1</accession>
<sequence length="262" mass="29565">MHFKYRLLAILSILISQIALAQGPPITGDKPIMLGGNTVVFKTLTEIRNTDEGTFVHVPIMGHYVISSNSLVAVHLPYVHYDFSDTSGRGSGSTLGDINVLGKYQFYRKDGTGKTFRMVAKTLQTLPTGEKLDIEGMSTGEYSGYYGIVGGYESLKLGVSNEVGYEWSPEGEMDKFVYKLGFGLPLLKPTYPVNQLNLYFEYISESFTELNEYQLLYAQGIQYARKRWTWEAAVQLPLIQDFRDSTTRDLNYAVFLGTRYIF</sequence>
<reference evidence="2 3" key="1">
    <citation type="submission" date="2020-04" db="EMBL/GenBank/DDBJ databases">
        <title>Genome sequence of Altibacter aquimarinus strain ALE3EI.</title>
        <authorList>
            <person name="Oh H.-M."/>
            <person name="Jang D."/>
        </authorList>
    </citation>
    <scope>NUCLEOTIDE SEQUENCE [LARGE SCALE GENOMIC DNA]</scope>
    <source>
        <strain evidence="2 3">ALE3EI</strain>
    </source>
</reference>
<evidence type="ECO:0000313" key="2">
    <source>
        <dbReference type="EMBL" id="QNJ97077.1"/>
    </source>
</evidence>
<evidence type="ECO:0000256" key="1">
    <source>
        <dbReference type="SAM" id="SignalP"/>
    </source>
</evidence>
<feature type="signal peptide" evidence="1">
    <location>
        <begin position="1"/>
        <end position="21"/>
    </location>
</feature>
<organism evidence="2 3">
    <name type="scientific">Constantimarinum furrinae</name>
    <dbReference type="NCBI Taxonomy" id="2562285"/>
    <lineage>
        <taxon>Bacteria</taxon>
        <taxon>Pseudomonadati</taxon>
        <taxon>Bacteroidota</taxon>
        <taxon>Flavobacteriia</taxon>
        <taxon>Flavobacteriales</taxon>
        <taxon>Flavobacteriaceae</taxon>
        <taxon>Altibacter/Constantimarinum group</taxon>
        <taxon>Constantimarinum</taxon>
    </lineage>
</organism>
<dbReference type="EMBL" id="CP052909">
    <property type="protein sequence ID" value="QNJ97077.1"/>
    <property type="molecule type" value="Genomic_DNA"/>
</dbReference>